<comment type="subcellular location">
    <subcellularLocation>
        <location evidence="1">Secreted</location>
    </subcellularLocation>
</comment>
<dbReference type="PROSITE" id="PS51406">
    <property type="entry name" value="FIBRINOGEN_C_2"/>
    <property type="match status" value="1"/>
</dbReference>
<dbReference type="GO" id="GO:0030674">
    <property type="term" value="F:protein-macromolecule adaptor activity"/>
    <property type="evidence" value="ECO:0007669"/>
    <property type="project" value="TreeGrafter"/>
</dbReference>
<evidence type="ECO:0000256" key="2">
    <source>
        <dbReference type="ARBA" id="ARBA00022525"/>
    </source>
</evidence>
<keyword evidence="7" id="KW-1185">Reference proteome</keyword>
<dbReference type="PANTHER" id="PTHR47221">
    <property type="entry name" value="FIBRINOGEN ALPHA CHAIN"/>
    <property type="match status" value="1"/>
</dbReference>
<evidence type="ECO:0000256" key="1">
    <source>
        <dbReference type="ARBA" id="ARBA00004613"/>
    </source>
</evidence>
<dbReference type="GO" id="GO:0034116">
    <property type="term" value="P:positive regulation of heterotypic cell-cell adhesion"/>
    <property type="evidence" value="ECO:0007669"/>
    <property type="project" value="TreeGrafter"/>
</dbReference>
<dbReference type="InterPro" id="IPR014716">
    <property type="entry name" value="Fibrinogen_a/b/g_C_1"/>
</dbReference>
<dbReference type="InterPro" id="IPR002181">
    <property type="entry name" value="Fibrinogen_a/b/g_C_dom"/>
</dbReference>
<keyword evidence="3" id="KW-1015">Disulfide bond</keyword>
<dbReference type="PANTHER" id="PTHR47221:SF5">
    <property type="entry name" value="FIBRINOGEN C-TERMINAL DOMAIN-CONTAINING PROTEIN"/>
    <property type="match status" value="1"/>
</dbReference>
<keyword evidence="4" id="KW-0325">Glycoprotein</keyword>
<dbReference type="GO" id="GO:0005201">
    <property type="term" value="F:extracellular matrix structural constituent"/>
    <property type="evidence" value="ECO:0007669"/>
    <property type="project" value="TreeGrafter"/>
</dbReference>
<sequence length="482" mass="55589">MKVNIKNWLNDIVIIKDRYENYADMLSKMLYYAFLIFLPLCRGISRTDQDFFIYQNKSFHSSEIIIQELIESALGCANLCTIQPNCCAASFNKVTQSCQLVSSCVPVTLPSESTWIISKTVYKVQSAITDCSDLPVESSGQYEMITFNSNVIQVYCAEGGWMVIQRRIDGNTDFYRNWTEYKQGFGDITADFYIGNDNLHTILSRKNYTLLIDLEDWTNENRYAEYNTFHVGNEATNYTLSIGDYNGTAGDSMKGERSMKELDGMQFSTYDRDNDQYRGICTKRLRSGWWHNVCTDANLNGQYYAGVNHTNPIDPIYWWTWHPDFIPLKSVNMEKSVSYSTKDWDDVADVPILHVSYLINVLLPRRHFGHDRLLIKKQNILEGFSNVKGCLSGKLHIVPVESKVEGYGIPVTVRLTDEPYIEYMSDFDVMLVRGEFSTSLTKEFEKMKRKFHFSIFIETAQTHPGYGRVRLFSPVKHGTKTH</sequence>
<comment type="caution">
    <text evidence="6">The sequence shown here is derived from an EMBL/GenBank/DDBJ whole genome shotgun (WGS) entry which is preliminary data.</text>
</comment>
<dbReference type="EMBL" id="CAJPWZ010003049">
    <property type="protein sequence ID" value="CAG2250367.1"/>
    <property type="molecule type" value="Genomic_DNA"/>
</dbReference>
<dbReference type="GO" id="GO:0005577">
    <property type="term" value="C:fibrinogen complex"/>
    <property type="evidence" value="ECO:0007669"/>
    <property type="project" value="TreeGrafter"/>
</dbReference>
<evidence type="ECO:0000256" key="4">
    <source>
        <dbReference type="ARBA" id="ARBA00023180"/>
    </source>
</evidence>
<protein>
    <recommendedName>
        <fullName evidence="5">Fibrinogen C-terminal domain-containing protein</fullName>
    </recommendedName>
</protein>
<evidence type="ECO:0000313" key="6">
    <source>
        <dbReference type="EMBL" id="CAG2250367.1"/>
    </source>
</evidence>
<evidence type="ECO:0000259" key="5">
    <source>
        <dbReference type="PROSITE" id="PS51406"/>
    </source>
</evidence>
<reference evidence="6" key="1">
    <citation type="submission" date="2021-03" db="EMBL/GenBank/DDBJ databases">
        <authorList>
            <person name="Bekaert M."/>
        </authorList>
    </citation>
    <scope>NUCLEOTIDE SEQUENCE</scope>
</reference>
<dbReference type="Pfam" id="PF00147">
    <property type="entry name" value="Fibrinogen_C"/>
    <property type="match status" value="1"/>
</dbReference>
<dbReference type="InterPro" id="IPR036056">
    <property type="entry name" value="Fibrinogen-like_C"/>
</dbReference>
<keyword evidence="2" id="KW-0964">Secreted</keyword>
<dbReference type="AlphaFoldDB" id="A0A8S3V1H8"/>
<dbReference type="CDD" id="cd00087">
    <property type="entry name" value="FReD"/>
    <property type="match status" value="1"/>
</dbReference>
<dbReference type="SMART" id="SM00186">
    <property type="entry name" value="FBG"/>
    <property type="match status" value="1"/>
</dbReference>
<organism evidence="6 7">
    <name type="scientific">Mytilus edulis</name>
    <name type="common">Blue mussel</name>
    <dbReference type="NCBI Taxonomy" id="6550"/>
    <lineage>
        <taxon>Eukaryota</taxon>
        <taxon>Metazoa</taxon>
        <taxon>Spiralia</taxon>
        <taxon>Lophotrochozoa</taxon>
        <taxon>Mollusca</taxon>
        <taxon>Bivalvia</taxon>
        <taxon>Autobranchia</taxon>
        <taxon>Pteriomorphia</taxon>
        <taxon>Mytilida</taxon>
        <taxon>Mytiloidea</taxon>
        <taxon>Mytilidae</taxon>
        <taxon>Mytilinae</taxon>
        <taxon>Mytilus</taxon>
    </lineage>
</organism>
<dbReference type="Gene3D" id="3.90.215.10">
    <property type="entry name" value="Gamma Fibrinogen, chain A, domain 1"/>
    <property type="match status" value="1"/>
</dbReference>
<dbReference type="Proteomes" id="UP000683360">
    <property type="component" value="Unassembled WGS sequence"/>
</dbReference>
<evidence type="ECO:0000256" key="3">
    <source>
        <dbReference type="ARBA" id="ARBA00023157"/>
    </source>
</evidence>
<gene>
    <name evidence="6" type="ORF">MEDL_62107</name>
</gene>
<dbReference type="InterPro" id="IPR037579">
    <property type="entry name" value="FIB_ANG-like"/>
</dbReference>
<dbReference type="InterPro" id="IPR003609">
    <property type="entry name" value="Pan_app"/>
</dbReference>
<name>A0A8S3V1H8_MYTED</name>
<proteinExistence type="predicted"/>
<dbReference type="SUPFAM" id="SSF56496">
    <property type="entry name" value="Fibrinogen C-terminal domain-like"/>
    <property type="match status" value="1"/>
</dbReference>
<dbReference type="Pfam" id="PF00024">
    <property type="entry name" value="PAN_1"/>
    <property type="match status" value="1"/>
</dbReference>
<dbReference type="OrthoDB" id="10330660at2759"/>
<evidence type="ECO:0000313" key="7">
    <source>
        <dbReference type="Proteomes" id="UP000683360"/>
    </source>
</evidence>
<feature type="domain" description="Fibrinogen C-terminal" evidence="5">
    <location>
        <begin position="122"/>
        <end position="339"/>
    </location>
</feature>
<accession>A0A8S3V1H8</accession>